<comment type="caution">
    <text evidence="2">The sequence shown here is derived from an EMBL/GenBank/DDBJ whole genome shotgun (WGS) entry which is preliminary data.</text>
</comment>
<reference evidence="2 3" key="1">
    <citation type="submission" date="2018-03" db="EMBL/GenBank/DDBJ databases">
        <title>Aquarubrobacter algicola gen. nov., sp. nov., a novel actinobacterium isolated from shallow eutrophic lake during the end of cyanobacterial harmful algal blooms.</title>
        <authorList>
            <person name="Chun S.J."/>
        </authorList>
    </citation>
    <scope>NUCLEOTIDE SEQUENCE [LARGE SCALE GENOMIC DNA]</scope>
    <source>
        <strain evidence="2 3">Seoho-28</strain>
    </source>
</reference>
<name>A0A2T4UI01_9ACTN</name>
<keyword evidence="3" id="KW-1185">Reference proteome</keyword>
<evidence type="ECO:0000259" key="1">
    <source>
        <dbReference type="PROSITE" id="PS51819"/>
    </source>
</evidence>
<sequence>MRYVHTNLVARDWRALADFYVPVFGCELLLPERDLRGAWLEDSAGLAAGARLRGAHLRLPGPPEADPQTWPTLELFQYDDPVEQTDPVADRLGFGHLAFRVEDVPGTLAALLRAGGGELGRVAHTTIPGVGELTVVYARDPEGNILELQSWA</sequence>
<dbReference type="RefSeq" id="WP_107567309.1">
    <property type="nucleotide sequence ID" value="NZ_PYYB01000001.1"/>
</dbReference>
<evidence type="ECO:0000313" key="3">
    <source>
        <dbReference type="Proteomes" id="UP000240739"/>
    </source>
</evidence>
<dbReference type="AlphaFoldDB" id="A0A2T4UI01"/>
<accession>A0A2T4UI01</accession>
<dbReference type="Proteomes" id="UP000240739">
    <property type="component" value="Unassembled WGS sequence"/>
</dbReference>
<organism evidence="2 3">
    <name type="scientific">Paraconexibacter algicola</name>
    <dbReference type="NCBI Taxonomy" id="2133960"/>
    <lineage>
        <taxon>Bacteria</taxon>
        <taxon>Bacillati</taxon>
        <taxon>Actinomycetota</taxon>
        <taxon>Thermoleophilia</taxon>
        <taxon>Solirubrobacterales</taxon>
        <taxon>Paraconexibacteraceae</taxon>
        <taxon>Paraconexibacter</taxon>
    </lineage>
</organism>
<dbReference type="InterPro" id="IPR037523">
    <property type="entry name" value="VOC_core"/>
</dbReference>
<evidence type="ECO:0000313" key="2">
    <source>
        <dbReference type="EMBL" id="PTL58872.1"/>
    </source>
</evidence>
<gene>
    <name evidence="2" type="ORF">C7Y72_04000</name>
</gene>
<dbReference type="EMBL" id="PYYB01000001">
    <property type="protein sequence ID" value="PTL58872.1"/>
    <property type="molecule type" value="Genomic_DNA"/>
</dbReference>
<dbReference type="PROSITE" id="PS51819">
    <property type="entry name" value="VOC"/>
    <property type="match status" value="1"/>
</dbReference>
<dbReference type="InterPro" id="IPR004360">
    <property type="entry name" value="Glyas_Fos-R_dOase_dom"/>
</dbReference>
<dbReference type="InterPro" id="IPR029068">
    <property type="entry name" value="Glyas_Bleomycin-R_OHBP_Dase"/>
</dbReference>
<dbReference type="SUPFAM" id="SSF54593">
    <property type="entry name" value="Glyoxalase/Bleomycin resistance protein/Dihydroxybiphenyl dioxygenase"/>
    <property type="match status" value="1"/>
</dbReference>
<proteinExistence type="predicted"/>
<dbReference type="Gene3D" id="3.10.180.10">
    <property type="entry name" value="2,3-Dihydroxybiphenyl 1,2-Dioxygenase, domain 1"/>
    <property type="match status" value="1"/>
</dbReference>
<protein>
    <submittedName>
        <fullName evidence="2">Glyoxalase</fullName>
    </submittedName>
</protein>
<dbReference type="Pfam" id="PF00903">
    <property type="entry name" value="Glyoxalase"/>
    <property type="match status" value="1"/>
</dbReference>
<feature type="domain" description="VOC" evidence="1">
    <location>
        <begin position="2"/>
        <end position="151"/>
    </location>
</feature>
<dbReference type="OrthoDB" id="9799428at2"/>